<dbReference type="SUPFAM" id="SSF160631">
    <property type="entry name" value="SMI1/KNR4-like"/>
    <property type="match status" value="1"/>
</dbReference>
<accession>A3ZX34</accession>
<dbReference type="STRING" id="314230.DSM3645_27563"/>
<feature type="domain" description="Knr4/Smi1-like" evidence="1">
    <location>
        <begin position="23"/>
        <end position="143"/>
    </location>
</feature>
<evidence type="ECO:0000313" key="2">
    <source>
        <dbReference type="EMBL" id="EAQ78911.1"/>
    </source>
</evidence>
<dbReference type="InterPro" id="IPR018958">
    <property type="entry name" value="Knr4/Smi1-like_dom"/>
</dbReference>
<evidence type="ECO:0000313" key="3">
    <source>
        <dbReference type="Proteomes" id="UP000004358"/>
    </source>
</evidence>
<reference evidence="2 3" key="1">
    <citation type="submission" date="2006-02" db="EMBL/GenBank/DDBJ databases">
        <authorList>
            <person name="Amann R."/>
            <person name="Ferriera S."/>
            <person name="Johnson J."/>
            <person name="Kravitz S."/>
            <person name="Halpern A."/>
            <person name="Remington K."/>
            <person name="Beeson K."/>
            <person name="Tran B."/>
            <person name="Rogers Y.-H."/>
            <person name="Friedman R."/>
            <person name="Venter J.C."/>
        </authorList>
    </citation>
    <scope>NUCLEOTIDE SEQUENCE [LARGE SCALE GENOMIC DNA]</scope>
    <source>
        <strain evidence="2 3">DSM 3645</strain>
    </source>
</reference>
<name>A3ZX34_9BACT</name>
<dbReference type="InterPro" id="IPR037883">
    <property type="entry name" value="Knr4/Smi1-like_sf"/>
</dbReference>
<dbReference type="AlphaFoldDB" id="A3ZX34"/>
<dbReference type="RefSeq" id="WP_002653405.1">
    <property type="nucleotide sequence ID" value="NZ_CH672376.1"/>
</dbReference>
<dbReference type="Pfam" id="PF14567">
    <property type="entry name" value="SUKH_5"/>
    <property type="match status" value="1"/>
</dbReference>
<dbReference type="eggNOG" id="ENOG5032T28">
    <property type="taxonomic scope" value="Bacteria"/>
</dbReference>
<organism evidence="2 3">
    <name type="scientific">Blastopirellula marina DSM 3645</name>
    <dbReference type="NCBI Taxonomy" id="314230"/>
    <lineage>
        <taxon>Bacteria</taxon>
        <taxon>Pseudomonadati</taxon>
        <taxon>Planctomycetota</taxon>
        <taxon>Planctomycetia</taxon>
        <taxon>Pirellulales</taxon>
        <taxon>Pirellulaceae</taxon>
        <taxon>Blastopirellula</taxon>
    </lineage>
</organism>
<dbReference type="OrthoDB" id="5880263at2"/>
<evidence type="ECO:0000259" key="1">
    <source>
        <dbReference type="SMART" id="SM00860"/>
    </source>
</evidence>
<dbReference type="SMART" id="SM00860">
    <property type="entry name" value="SMI1_KNR4"/>
    <property type="match status" value="1"/>
</dbReference>
<dbReference type="Proteomes" id="UP000004358">
    <property type="component" value="Unassembled WGS sequence"/>
</dbReference>
<proteinExistence type="predicted"/>
<gene>
    <name evidence="2" type="ORF">DSM3645_27563</name>
</gene>
<comment type="caution">
    <text evidence="2">The sequence shown here is derived from an EMBL/GenBank/DDBJ whole genome shotgun (WGS) entry which is preliminary data.</text>
</comment>
<dbReference type="EMBL" id="AANZ01000017">
    <property type="protein sequence ID" value="EAQ78911.1"/>
    <property type="molecule type" value="Genomic_DNA"/>
</dbReference>
<protein>
    <recommendedName>
        <fullName evidence="1">Knr4/Smi1-like domain-containing protein</fullName>
    </recommendedName>
</protein>
<dbReference type="Gene3D" id="3.40.1580.10">
    <property type="entry name" value="SMI1/KNR4-like"/>
    <property type="match status" value="1"/>
</dbReference>
<sequence length="151" mass="16652">MADIDSLIQQLDQSGKDVFWQGKASQESIEKLESLLGSRLPVSFKTFLAEYGGGGVVEEEVSGIEDDDPTLEHRGTVYGDTLLCREDYSLPENLVVIYLGADDVVWCLDVSQFDGDECPVVAFDVFSKSTKPLAPTFNDFLAEYLTLRISA</sequence>
<dbReference type="HOGENOM" id="CLU_139788_2_0_0"/>